<keyword evidence="2" id="KW-1185">Reference proteome</keyword>
<organism evidence="1 2">
    <name type="scientific">Cyclocybe aegerita</name>
    <name type="common">Black poplar mushroom</name>
    <name type="synonym">Agrocybe aegerita</name>
    <dbReference type="NCBI Taxonomy" id="1973307"/>
    <lineage>
        <taxon>Eukaryota</taxon>
        <taxon>Fungi</taxon>
        <taxon>Dikarya</taxon>
        <taxon>Basidiomycota</taxon>
        <taxon>Agaricomycotina</taxon>
        <taxon>Agaricomycetes</taxon>
        <taxon>Agaricomycetidae</taxon>
        <taxon>Agaricales</taxon>
        <taxon>Agaricineae</taxon>
        <taxon>Bolbitiaceae</taxon>
        <taxon>Cyclocybe</taxon>
    </lineage>
</organism>
<evidence type="ECO:0000313" key="2">
    <source>
        <dbReference type="Proteomes" id="UP000467700"/>
    </source>
</evidence>
<gene>
    <name evidence="1" type="ORF">AAE3_LOCUS2944</name>
</gene>
<dbReference type="EMBL" id="CACVBS010000030">
    <property type="protein sequence ID" value="CAA7260609.1"/>
    <property type="molecule type" value="Genomic_DNA"/>
</dbReference>
<comment type="caution">
    <text evidence="1">The sequence shown here is derived from an EMBL/GenBank/DDBJ whole genome shotgun (WGS) entry which is preliminary data.</text>
</comment>
<dbReference type="AlphaFoldDB" id="A0A8S0XF82"/>
<dbReference type="Proteomes" id="UP000467700">
    <property type="component" value="Unassembled WGS sequence"/>
</dbReference>
<accession>A0A8S0XF82</accession>
<evidence type="ECO:0000313" key="1">
    <source>
        <dbReference type="EMBL" id="CAA7260609.1"/>
    </source>
</evidence>
<proteinExistence type="predicted"/>
<reference evidence="1 2" key="1">
    <citation type="submission" date="2020-01" db="EMBL/GenBank/DDBJ databases">
        <authorList>
            <person name="Gupta K D."/>
        </authorList>
    </citation>
    <scope>NUCLEOTIDE SEQUENCE [LARGE SCALE GENOMIC DNA]</scope>
</reference>
<name>A0A8S0XF82_CYCAE</name>
<sequence>MATPHMHFHTRRLPPGLTEFLGTFPEVLDSKGAYKLPVPRLTIVSRHKKSFCFRNIEVSKRPGKVEEPLVGLDKRRDLLIVFAHASEIEFRGEIIYTRLFEISLAMGRQATMKAVTTASLLILCPSVLYSLIKGLYGHVISTKLFWLSQGRGHPPPNSNSEYMASIKNPIVTIPIPGSTLESSATIRDQWPRA</sequence>
<protein>
    <submittedName>
        <fullName evidence="1">Uncharacterized protein</fullName>
    </submittedName>
</protein>